<reference evidence="1" key="1">
    <citation type="journal article" date="2021" name="Nat. Commun.">
        <title>Genetic determinants of endophytism in the Arabidopsis root mycobiome.</title>
        <authorList>
            <person name="Mesny F."/>
            <person name="Miyauchi S."/>
            <person name="Thiergart T."/>
            <person name="Pickel B."/>
            <person name="Atanasova L."/>
            <person name="Karlsson M."/>
            <person name="Huettel B."/>
            <person name="Barry K.W."/>
            <person name="Haridas S."/>
            <person name="Chen C."/>
            <person name="Bauer D."/>
            <person name="Andreopoulos W."/>
            <person name="Pangilinan J."/>
            <person name="LaButti K."/>
            <person name="Riley R."/>
            <person name="Lipzen A."/>
            <person name="Clum A."/>
            <person name="Drula E."/>
            <person name="Henrissat B."/>
            <person name="Kohler A."/>
            <person name="Grigoriev I.V."/>
            <person name="Martin F.M."/>
            <person name="Hacquard S."/>
        </authorList>
    </citation>
    <scope>NUCLEOTIDE SEQUENCE</scope>
    <source>
        <strain evidence="1">MPI-CAGE-AT-0016</strain>
    </source>
</reference>
<comment type="caution">
    <text evidence="1">The sequence shown here is derived from an EMBL/GenBank/DDBJ whole genome shotgun (WGS) entry which is preliminary data.</text>
</comment>
<accession>A0A8K0TWJ9</accession>
<dbReference type="Proteomes" id="UP000813385">
    <property type="component" value="Unassembled WGS sequence"/>
</dbReference>
<dbReference type="EMBL" id="JAGPXD010000001">
    <property type="protein sequence ID" value="KAH7377156.1"/>
    <property type="molecule type" value="Genomic_DNA"/>
</dbReference>
<gene>
    <name evidence="1" type="ORF">B0T11DRAFT_294534</name>
</gene>
<dbReference type="AlphaFoldDB" id="A0A8K0TWJ9"/>
<protein>
    <submittedName>
        <fullName evidence="1">Uncharacterized protein</fullName>
    </submittedName>
</protein>
<sequence>MTKHLVGAASGGLVLTGKRSTSASPHAGRAAITGLELAAGAPEYHNMDCTCWSHLIDTAGSCLKTGHNCRNSAATGCGTTQLQPPAGSWLLDCRPATPSDLPDLRASSHTPEPAFFNQSLALPSTEDRLLRIEIAVASLSIHLKSQVTEVLCAVQLAYMGSFKTTDVAEPLDMAPDTSSQVQLVRMHLRKNERYDDVYISAARWVGTSAENALANSLVAVSMVVAILGALRGHLGIVVLVGSMAVSDLLAVAGPFGAA</sequence>
<evidence type="ECO:0000313" key="1">
    <source>
        <dbReference type="EMBL" id="KAH7377156.1"/>
    </source>
</evidence>
<evidence type="ECO:0000313" key="2">
    <source>
        <dbReference type="Proteomes" id="UP000813385"/>
    </source>
</evidence>
<organism evidence="1 2">
    <name type="scientific">Plectosphaerella cucumerina</name>
    <dbReference type="NCBI Taxonomy" id="40658"/>
    <lineage>
        <taxon>Eukaryota</taxon>
        <taxon>Fungi</taxon>
        <taxon>Dikarya</taxon>
        <taxon>Ascomycota</taxon>
        <taxon>Pezizomycotina</taxon>
        <taxon>Sordariomycetes</taxon>
        <taxon>Hypocreomycetidae</taxon>
        <taxon>Glomerellales</taxon>
        <taxon>Plectosphaerellaceae</taxon>
        <taxon>Plectosphaerella</taxon>
    </lineage>
</organism>
<proteinExistence type="predicted"/>
<name>A0A8K0TWJ9_9PEZI</name>
<keyword evidence="2" id="KW-1185">Reference proteome</keyword>